<dbReference type="Pfam" id="PF08387">
    <property type="entry name" value="FBD"/>
    <property type="match status" value="1"/>
</dbReference>
<evidence type="ECO:0000313" key="2">
    <source>
        <dbReference type="EMBL" id="KAG7556122.1"/>
    </source>
</evidence>
<dbReference type="OrthoDB" id="612216at2759"/>
<accession>A0A8T1ZAT3</accession>
<evidence type="ECO:0000259" key="1">
    <source>
        <dbReference type="SMART" id="SM00579"/>
    </source>
</evidence>
<gene>
    <name evidence="2" type="ORF">ISN44_As11g021890</name>
</gene>
<dbReference type="InterPro" id="IPR006566">
    <property type="entry name" value="FBD"/>
</dbReference>
<comment type="caution">
    <text evidence="2">The sequence shown here is derived from an EMBL/GenBank/DDBJ whole genome shotgun (WGS) entry which is preliminary data.</text>
</comment>
<dbReference type="SMART" id="SM00579">
    <property type="entry name" value="FBD"/>
    <property type="match status" value="1"/>
</dbReference>
<evidence type="ECO:0000313" key="3">
    <source>
        <dbReference type="Proteomes" id="UP000694251"/>
    </source>
</evidence>
<dbReference type="EMBL" id="JAEFBJ010000011">
    <property type="protein sequence ID" value="KAG7556122.1"/>
    <property type="molecule type" value="Genomic_DNA"/>
</dbReference>
<name>A0A8T1ZAT3_ARASU</name>
<reference evidence="2 3" key="1">
    <citation type="submission" date="2020-12" db="EMBL/GenBank/DDBJ databases">
        <title>Concerted genomic and epigenomic changes stabilize Arabidopsis allopolyploids.</title>
        <authorList>
            <person name="Chen Z."/>
        </authorList>
    </citation>
    <scope>NUCLEOTIDE SEQUENCE [LARGE SCALE GENOMIC DNA]</scope>
    <source>
        <strain evidence="2">As9502</strain>
        <tissue evidence="2">Leaf</tissue>
    </source>
</reference>
<dbReference type="InterPro" id="IPR013101">
    <property type="entry name" value="LRR_PRU1-like"/>
</dbReference>
<dbReference type="InterPro" id="IPR050232">
    <property type="entry name" value="FBL13/AtMIF1-like"/>
</dbReference>
<keyword evidence="3" id="KW-1185">Reference proteome</keyword>
<proteinExistence type="predicted"/>
<dbReference type="AlphaFoldDB" id="A0A8T1ZAT3"/>
<dbReference type="Pfam" id="PF07723">
    <property type="entry name" value="LRR_2"/>
    <property type="match status" value="1"/>
</dbReference>
<dbReference type="PANTHER" id="PTHR31900:SF25">
    <property type="entry name" value="FBD DOMAIN-CONTAINING PROTEIN"/>
    <property type="match status" value="1"/>
</dbReference>
<sequence>MDEEFLKFLKAKYRERPPLTYLITGEDLISKLPDSLRLEENVYADDASLESFISSCPVLEDLSILRMVEDNIKVLRVHSLTLTSLDIDFYFGENDDMVDDFDTKHSEVLIDAPRLKYLKFQDDLSESKVITNSGSLAKVNIVYVFNENDCADVVDLPRRNMVRNFLISISGVRDMKISGHFVEFLYCNMDFDPLPQFRNLSRLKAKFSLYFVEILPTLLESCPNLKSLVLVLEFDPSKEDVQIKFSSVPRCLVSSLESVEIKYFNGKPAKMEVARYFLENSGVLQKLVLHLRCSTLGEGFCILRDLLALPRGSSTCRIVVC</sequence>
<organism evidence="2 3">
    <name type="scientific">Arabidopsis suecica</name>
    <name type="common">Swedish thale-cress</name>
    <name type="synonym">Cardaminopsis suecica</name>
    <dbReference type="NCBI Taxonomy" id="45249"/>
    <lineage>
        <taxon>Eukaryota</taxon>
        <taxon>Viridiplantae</taxon>
        <taxon>Streptophyta</taxon>
        <taxon>Embryophyta</taxon>
        <taxon>Tracheophyta</taxon>
        <taxon>Spermatophyta</taxon>
        <taxon>Magnoliopsida</taxon>
        <taxon>eudicotyledons</taxon>
        <taxon>Gunneridae</taxon>
        <taxon>Pentapetalae</taxon>
        <taxon>rosids</taxon>
        <taxon>malvids</taxon>
        <taxon>Brassicales</taxon>
        <taxon>Brassicaceae</taxon>
        <taxon>Camelineae</taxon>
        <taxon>Arabidopsis</taxon>
    </lineage>
</organism>
<protein>
    <submittedName>
        <fullName evidence="2">FBD domain</fullName>
    </submittedName>
</protein>
<dbReference type="PANTHER" id="PTHR31900">
    <property type="entry name" value="F-BOX/RNI SUPERFAMILY PROTEIN-RELATED"/>
    <property type="match status" value="1"/>
</dbReference>
<feature type="domain" description="FBD" evidence="1">
    <location>
        <begin position="250"/>
        <end position="321"/>
    </location>
</feature>
<dbReference type="Proteomes" id="UP000694251">
    <property type="component" value="Chromosome 11"/>
</dbReference>